<feature type="transmembrane region" description="Helical" evidence="7">
    <location>
        <begin position="399"/>
        <end position="419"/>
    </location>
</feature>
<dbReference type="PANTHER" id="PTHR42718">
    <property type="entry name" value="MAJOR FACILITATOR SUPERFAMILY MULTIDRUG TRANSPORTER MFSC"/>
    <property type="match status" value="1"/>
</dbReference>
<feature type="transmembrane region" description="Helical" evidence="7">
    <location>
        <begin position="296"/>
        <end position="321"/>
    </location>
</feature>
<dbReference type="Pfam" id="PF00083">
    <property type="entry name" value="Sugar_tr"/>
    <property type="match status" value="1"/>
</dbReference>
<dbReference type="PANTHER" id="PTHR42718:SF47">
    <property type="entry name" value="METHYL VIOLOGEN RESISTANCE PROTEIN SMVA"/>
    <property type="match status" value="1"/>
</dbReference>
<protein>
    <submittedName>
        <fullName evidence="9">Arabinose efflux permease family protein</fullName>
    </submittedName>
</protein>
<feature type="transmembrane region" description="Helical" evidence="7">
    <location>
        <begin position="100"/>
        <end position="121"/>
    </location>
</feature>
<feature type="transmembrane region" description="Helical" evidence="7">
    <location>
        <begin position="195"/>
        <end position="214"/>
    </location>
</feature>
<dbReference type="Gene3D" id="1.20.1250.20">
    <property type="entry name" value="MFS general substrate transporter like domains"/>
    <property type="match status" value="1"/>
</dbReference>
<keyword evidence="3" id="KW-1003">Cell membrane</keyword>
<evidence type="ECO:0000256" key="6">
    <source>
        <dbReference type="ARBA" id="ARBA00023136"/>
    </source>
</evidence>
<name>A0AAC9HSA4_9PSEU</name>
<comment type="subcellular location">
    <subcellularLocation>
        <location evidence="1">Cell membrane</location>
        <topology evidence="1">Multi-pass membrane protein</topology>
    </subcellularLocation>
</comment>
<keyword evidence="5 7" id="KW-1133">Transmembrane helix</keyword>
<feature type="transmembrane region" description="Helical" evidence="7">
    <location>
        <begin position="328"/>
        <end position="347"/>
    </location>
</feature>
<feature type="transmembrane region" description="Helical" evidence="7">
    <location>
        <begin position="133"/>
        <end position="153"/>
    </location>
</feature>
<gene>
    <name evidence="9" type="ORF">TL08_16280</name>
</gene>
<feature type="transmembrane region" description="Helical" evidence="7">
    <location>
        <begin position="7"/>
        <end position="31"/>
    </location>
</feature>
<evidence type="ECO:0000256" key="5">
    <source>
        <dbReference type="ARBA" id="ARBA00022989"/>
    </source>
</evidence>
<evidence type="ECO:0000256" key="4">
    <source>
        <dbReference type="ARBA" id="ARBA00022692"/>
    </source>
</evidence>
<feature type="transmembrane region" description="Helical" evidence="7">
    <location>
        <begin position="75"/>
        <end position="94"/>
    </location>
</feature>
<evidence type="ECO:0000313" key="9">
    <source>
        <dbReference type="EMBL" id="AOS64056.1"/>
    </source>
</evidence>
<dbReference type="KEGG" id="ahm:TL08_16280"/>
<feature type="transmembrane region" description="Helical" evidence="7">
    <location>
        <begin position="159"/>
        <end position="183"/>
    </location>
</feature>
<dbReference type="PROSITE" id="PS50850">
    <property type="entry name" value="MFS"/>
    <property type="match status" value="1"/>
</dbReference>
<evidence type="ECO:0000256" key="1">
    <source>
        <dbReference type="ARBA" id="ARBA00004651"/>
    </source>
</evidence>
<accession>A0AAC9HSA4</accession>
<dbReference type="InterPro" id="IPR011701">
    <property type="entry name" value="MFS"/>
</dbReference>
<dbReference type="GO" id="GO:0005886">
    <property type="term" value="C:plasma membrane"/>
    <property type="evidence" value="ECO:0007669"/>
    <property type="project" value="UniProtKB-SubCell"/>
</dbReference>
<feature type="transmembrane region" description="Helical" evidence="7">
    <location>
        <begin position="226"/>
        <end position="242"/>
    </location>
</feature>
<proteinExistence type="predicted"/>
<evidence type="ECO:0000256" key="7">
    <source>
        <dbReference type="SAM" id="Phobius"/>
    </source>
</evidence>
<dbReference type="EMBL" id="CP014859">
    <property type="protein sequence ID" value="AOS64056.1"/>
    <property type="molecule type" value="Genomic_DNA"/>
</dbReference>
<feature type="transmembrane region" description="Helical" evidence="7">
    <location>
        <begin position="46"/>
        <end position="66"/>
    </location>
</feature>
<dbReference type="GO" id="GO:0022857">
    <property type="term" value="F:transmembrane transporter activity"/>
    <property type="evidence" value="ECO:0007669"/>
    <property type="project" value="InterPro"/>
</dbReference>
<dbReference type="PRINTS" id="PR01036">
    <property type="entry name" value="TCRTETB"/>
</dbReference>
<evidence type="ECO:0000256" key="2">
    <source>
        <dbReference type="ARBA" id="ARBA00022448"/>
    </source>
</evidence>
<keyword evidence="2" id="KW-0813">Transport</keyword>
<dbReference type="SUPFAM" id="SSF103473">
    <property type="entry name" value="MFS general substrate transporter"/>
    <property type="match status" value="1"/>
</dbReference>
<dbReference type="InterPro" id="IPR005828">
    <property type="entry name" value="MFS_sugar_transport-like"/>
</dbReference>
<dbReference type="Gene3D" id="1.20.1720.10">
    <property type="entry name" value="Multidrug resistance protein D"/>
    <property type="match status" value="1"/>
</dbReference>
<evidence type="ECO:0000256" key="3">
    <source>
        <dbReference type="ARBA" id="ARBA00022475"/>
    </source>
</evidence>
<feature type="transmembrane region" description="Helical" evidence="7">
    <location>
        <begin position="263"/>
        <end position="284"/>
    </location>
</feature>
<dbReference type="CDD" id="cd17321">
    <property type="entry name" value="MFS_MMR_MDR_like"/>
    <property type="match status" value="1"/>
</dbReference>
<dbReference type="RefSeq" id="WP_069850122.1">
    <property type="nucleotide sequence ID" value="NZ_CP014859.1"/>
</dbReference>
<dbReference type="InterPro" id="IPR020846">
    <property type="entry name" value="MFS_dom"/>
</dbReference>
<evidence type="ECO:0000259" key="8">
    <source>
        <dbReference type="PROSITE" id="PS50850"/>
    </source>
</evidence>
<keyword evidence="10" id="KW-1185">Reference proteome</keyword>
<sequence>MSKVRRWLVLWTVSAGVLLIAVDMTVLYTALPTLTHDLQATASEKLWIINAYPLVMAGLLLGAGALGDRVGHKRMFLAGLVLFGLTSVLAAFAPSAAVLIAARAFLAVGAAAMMPATLALIRITFTDPREFGVAIGVWGGLSVCGVALGPIVGGLLLEYFWWGSAFLINVPVVAVAIVATILVAPDSKGDPAHPWDLIASLQVMVGLVGLVYAIKEVTKPDPSMSATVIALVVSLIGFWFFGRRQRKQPYPLIDFGLFRDRRILTGVIAASLSMFTVAGVQLVLTQRFQLVLELTPLHAGLIVAAEAVGALPASIVAGALLHRWGAKLVISAGMLISAIGVASLLLVVSADPIYATIGLVVTGAGLGAAMAAASSSILGNAPAHRAGMASSVEEVSYEFGSLTGVAILGSVLGLVYTSTVSLPDGADPSAANSIDDARIAAAGMSDGEASALLTAANSAFDTGYIVVVAVSAVALLGAAVLSAFLLRRSPTGNEMDKATAGSVHGH</sequence>
<dbReference type="Proteomes" id="UP000095210">
    <property type="component" value="Chromosome"/>
</dbReference>
<dbReference type="InterPro" id="IPR036259">
    <property type="entry name" value="MFS_trans_sf"/>
</dbReference>
<dbReference type="AlphaFoldDB" id="A0AAC9HSA4"/>
<evidence type="ECO:0000313" key="10">
    <source>
        <dbReference type="Proteomes" id="UP000095210"/>
    </source>
</evidence>
<feature type="transmembrane region" description="Helical" evidence="7">
    <location>
        <begin position="463"/>
        <end position="486"/>
    </location>
</feature>
<keyword evidence="6 7" id="KW-0472">Membrane</keyword>
<reference evidence="10" key="1">
    <citation type="submission" date="2016-03" db="EMBL/GenBank/DDBJ databases">
        <title>Complete genome sequence of the type strain Actinoalloteichus hymeniacidonis DSM 45092.</title>
        <authorList>
            <person name="Schaffert L."/>
            <person name="Albersmeier A."/>
            <person name="Winkler A."/>
            <person name="Kalinowski J."/>
            <person name="Zotchev S."/>
            <person name="Ruckert C."/>
        </authorList>
    </citation>
    <scope>NUCLEOTIDE SEQUENCE [LARGE SCALE GENOMIC DNA]</scope>
    <source>
        <strain evidence="10">HPA177(T) (DSM 45092(T))</strain>
    </source>
</reference>
<organism evidence="9 10">
    <name type="scientific">Actinoalloteichus hymeniacidonis</name>
    <dbReference type="NCBI Taxonomy" id="340345"/>
    <lineage>
        <taxon>Bacteria</taxon>
        <taxon>Bacillati</taxon>
        <taxon>Actinomycetota</taxon>
        <taxon>Actinomycetes</taxon>
        <taxon>Pseudonocardiales</taxon>
        <taxon>Pseudonocardiaceae</taxon>
        <taxon>Actinoalloteichus</taxon>
    </lineage>
</organism>
<dbReference type="Pfam" id="PF07690">
    <property type="entry name" value="MFS_1"/>
    <property type="match status" value="1"/>
</dbReference>
<feature type="domain" description="Major facilitator superfamily (MFS) profile" evidence="8">
    <location>
        <begin position="9"/>
        <end position="489"/>
    </location>
</feature>
<feature type="transmembrane region" description="Helical" evidence="7">
    <location>
        <begin position="353"/>
        <end position="378"/>
    </location>
</feature>
<keyword evidence="4 7" id="KW-0812">Transmembrane</keyword>